<proteinExistence type="predicted"/>
<accession>A0A3P7DUS3</accession>
<dbReference type="Proteomes" id="UP000270924">
    <property type="component" value="Unassembled WGS sequence"/>
</dbReference>
<dbReference type="InParanoid" id="A0A3P7DUS3"/>
<evidence type="ECO:0000313" key="1">
    <source>
        <dbReference type="EMBL" id="VDM07209.1"/>
    </source>
</evidence>
<sequence length="131" mass="15015">MKIVLTEQEKQDIFYNALCDGAGYIQGYGIRIGYDNDDYSTARDNLQSKNPTNVWCWEDVLMEVLKTGKPLKIEDIEGEGENDKTITLQDMYDNIETVPPATILNMVNEEYDATDADTVLQHCFYRELIFG</sequence>
<reference evidence="1 2" key="1">
    <citation type="submission" date="2018-11" db="EMBL/GenBank/DDBJ databases">
        <authorList>
            <consortium name="Pathogen Informatics"/>
        </authorList>
    </citation>
    <scope>NUCLEOTIDE SEQUENCE [LARGE SCALE GENOMIC DNA]</scope>
</reference>
<evidence type="ECO:0000313" key="2">
    <source>
        <dbReference type="Proteomes" id="UP000270924"/>
    </source>
</evidence>
<organism evidence="1 2">
    <name type="scientific">Wuchereria bancrofti</name>
    <dbReference type="NCBI Taxonomy" id="6293"/>
    <lineage>
        <taxon>Eukaryota</taxon>
        <taxon>Metazoa</taxon>
        <taxon>Ecdysozoa</taxon>
        <taxon>Nematoda</taxon>
        <taxon>Chromadorea</taxon>
        <taxon>Rhabditida</taxon>
        <taxon>Spirurina</taxon>
        <taxon>Spiruromorpha</taxon>
        <taxon>Filarioidea</taxon>
        <taxon>Onchocercidae</taxon>
        <taxon>Wuchereria</taxon>
    </lineage>
</organism>
<keyword evidence="2" id="KW-1185">Reference proteome</keyword>
<protein>
    <submittedName>
        <fullName evidence="1">Uncharacterized protein</fullName>
    </submittedName>
</protein>
<dbReference type="AlphaFoldDB" id="A0A3P7DUS3"/>
<name>A0A3P7DUS3_WUCBA</name>
<gene>
    <name evidence="1" type="ORF">WBA_LOCUS595</name>
</gene>
<dbReference type="EMBL" id="UYWW01000088">
    <property type="protein sequence ID" value="VDM07209.1"/>
    <property type="molecule type" value="Genomic_DNA"/>
</dbReference>